<dbReference type="GO" id="GO:0005524">
    <property type="term" value="F:ATP binding"/>
    <property type="evidence" value="ECO:0007669"/>
    <property type="project" value="UniProtKB-KW"/>
</dbReference>
<comment type="subunit">
    <text evidence="8">Homodimer.</text>
</comment>
<name>A0A917W0S2_9BACL</name>
<dbReference type="EMBL" id="BMOK01000003">
    <property type="protein sequence ID" value="GGL47981.1"/>
    <property type="molecule type" value="Genomic_DNA"/>
</dbReference>
<dbReference type="AlphaFoldDB" id="A0A917W0S2"/>
<evidence type="ECO:0000313" key="9">
    <source>
        <dbReference type="EMBL" id="GGL47981.1"/>
    </source>
</evidence>
<dbReference type="HAMAP" id="MF_00158">
    <property type="entry name" value="PanC"/>
    <property type="match status" value="1"/>
</dbReference>
<dbReference type="EC" id="6.3.2.1" evidence="8"/>
<keyword evidence="5 8" id="KW-0547">Nucleotide-binding</keyword>
<proteinExistence type="inferred from homology"/>
<evidence type="ECO:0000256" key="3">
    <source>
        <dbReference type="ARBA" id="ARBA00022598"/>
    </source>
</evidence>
<comment type="pathway">
    <text evidence="1 8">Cofactor biosynthesis; (R)-pantothenate biosynthesis; (R)-pantothenate from (R)-pantoate and beta-alanine: step 1/1.</text>
</comment>
<feature type="binding site" evidence="8">
    <location>
        <position position="69"/>
    </location>
    <ligand>
        <name>beta-alanine</name>
        <dbReference type="ChEBI" id="CHEBI:57966"/>
    </ligand>
</feature>
<feature type="binding site" evidence="8">
    <location>
        <position position="161"/>
    </location>
    <ligand>
        <name>(R)-pantoate</name>
        <dbReference type="ChEBI" id="CHEBI:15980"/>
    </ligand>
</feature>
<feature type="binding site" evidence="8">
    <location>
        <begin position="155"/>
        <end position="158"/>
    </location>
    <ligand>
        <name>ATP</name>
        <dbReference type="ChEBI" id="CHEBI:30616"/>
    </ligand>
</feature>
<dbReference type="Gene3D" id="3.30.1300.10">
    <property type="entry name" value="Pantoate-beta-alanine ligase, C-terminal domain"/>
    <property type="match status" value="1"/>
</dbReference>
<comment type="catalytic activity">
    <reaction evidence="7 8">
        <text>(R)-pantoate + beta-alanine + ATP = (R)-pantothenate + AMP + diphosphate + H(+)</text>
        <dbReference type="Rhea" id="RHEA:10912"/>
        <dbReference type="ChEBI" id="CHEBI:15378"/>
        <dbReference type="ChEBI" id="CHEBI:15980"/>
        <dbReference type="ChEBI" id="CHEBI:29032"/>
        <dbReference type="ChEBI" id="CHEBI:30616"/>
        <dbReference type="ChEBI" id="CHEBI:33019"/>
        <dbReference type="ChEBI" id="CHEBI:57966"/>
        <dbReference type="ChEBI" id="CHEBI:456215"/>
        <dbReference type="EC" id="6.3.2.1"/>
    </reaction>
</comment>
<feature type="binding site" evidence="8">
    <location>
        <position position="69"/>
    </location>
    <ligand>
        <name>(R)-pantoate</name>
        <dbReference type="ChEBI" id="CHEBI:15980"/>
    </ligand>
</feature>
<keyword evidence="3 8" id="KW-0436">Ligase</keyword>
<evidence type="ECO:0000313" key="10">
    <source>
        <dbReference type="Proteomes" id="UP000654670"/>
    </source>
</evidence>
<evidence type="ECO:0000256" key="8">
    <source>
        <dbReference type="HAMAP-Rule" id="MF_00158"/>
    </source>
</evidence>
<comment type="similarity">
    <text evidence="2 8">Belongs to the pantothenate synthetase family.</text>
</comment>
<reference evidence="9" key="2">
    <citation type="submission" date="2020-09" db="EMBL/GenBank/DDBJ databases">
        <authorList>
            <person name="Sun Q."/>
            <person name="Ohkuma M."/>
        </authorList>
    </citation>
    <scope>NUCLEOTIDE SEQUENCE</scope>
    <source>
        <strain evidence="9">JCM 15325</strain>
    </source>
</reference>
<evidence type="ECO:0000256" key="2">
    <source>
        <dbReference type="ARBA" id="ARBA00009256"/>
    </source>
</evidence>
<keyword evidence="6 8" id="KW-0067">ATP-binding</keyword>
<evidence type="ECO:0000256" key="6">
    <source>
        <dbReference type="ARBA" id="ARBA00022840"/>
    </source>
</evidence>
<keyword evidence="10" id="KW-1185">Reference proteome</keyword>
<gene>
    <name evidence="8 9" type="primary">panC</name>
    <name evidence="9" type="ORF">GCM10007968_10260</name>
</gene>
<comment type="subcellular location">
    <subcellularLocation>
        <location evidence="8">Cytoplasm</location>
    </subcellularLocation>
</comment>
<keyword evidence="4 8" id="KW-0566">Pantothenate biosynthesis</keyword>
<evidence type="ECO:0000256" key="7">
    <source>
        <dbReference type="ARBA" id="ARBA00048258"/>
    </source>
</evidence>
<reference evidence="9" key="1">
    <citation type="journal article" date="2014" name="Int. J. Syst. Evol. Microbiol.">
        <title>Complete genome sequence of Corynebacterium casei LMG S-19264T (=DSM 44701T), isolated from a smear-ripened cheese.</title>
        <authorList>
            <consortium name="US DOE Joint Genome Institute (JGI-PGF)"/>
            <person name="Walter F."/>
            <person name="Albersmeier A."/>
            <person name="Kalinowski J."/>
            <person name="Ruckert C."/>
        </authorList>
    </citation>
    <scope>NUCLEOTIDE SEQUENCE</scope>
    <source>
        <strain evidence="9">JCM 15325</strain>
    </source>
</reference>
<dbReference type="PANTHER" id="PTHR21299:SF1">
    <property type="entry name" value="PANTOATE--BETA-ALANINE LIGASE"/>
    <property type="match status" value="1"/>
</dbReference>
<evidence type="ECO:0000256" key="5">
    <source>
        <dbReference type="ARBA" id="ARBA00022741"/>
    </source>
</evidence>
<feature type="binding site" evidence="8">
    <location>
        <begin position="38"/>
        <end position="45"/>
    </location>
    <ligand>
        <name>ATP</name>
        <dbReference type="ChEBI" id="CHEBI:30616"/>
    </ligand>
</feature>
<dbReference type="Pfam" id="PF02569">
    <property type="entry name" value="Pantoate_ligase"/>
    <property type="match status" value="1"/>
</dbReference>
<feature type="active site" description="Proton donor" evidence="8">
    <location>
        <position position="45"/>
    </location>
</feature>
<evidence type="ECO:0000256" key="1">
    <source>
        <dbReference type="ARBA" id="ARBA00004990"/>
    </source>
</evidence>
<organism evidence="9 10">
    <name type="scientific">Sporolactobacillus putidus</name>
    <dbReference type="NCBI Taxonomy" id="492735"/>
    <lineage>
        <taxon>Bacteria</taxon>
        <taxon>Bacillati</taxon>
        <taxon>Bacillota</taxon>
        <taxon>Bacilli</taxon>
        <taxon>Bacillales</taxon>
        <taxon>Sporolactobacillaceae</taxon>
        <taxon>Sporolactobacillus</taxon>
    </lineage>
</organism>
<dbReference type="Proteomes" id="UP000654670">
    <property type="component" value="Unassembled WGS sequence"/>
</dbReference>
<dbReference type="GO" id="GO:0005829">
    <property type="term" value="C:cytosol"/>
    <property type="evidence" value="ECO:0007669"/>
    <property type="project" value="TreeGrafter"/>
</dbReference>
<dbReference type="PANTHER" id="PTHR21299">
    <property type="entry name" value="CYTIDYLATE KINASE/PANTOATE-BETA-ALANINE LIGASE"/>
    <property type="match status" value="1"/>
</dbReference>
<comment type="caution">
    <text evidence="9">The sequence shown here is derived from an EMBL/GenBank/DDBJ whole genome shotgun (WGS) entry which is preliminary data.</text>
</comment>
<accession>A0A917W0S2</accession>
<dbReference type="InterPro" id="IPR014729">
    <property type="entry name" value="Rossmann-like_a/b/a_fold"/>
</dbReference>
<comment type="miscellaneous">
    <text evidence="8">The reaction proceeds by a bi uni uni bi ping pong mechanism.</text>
</comment>
<dbReference type="InterPro" id="IPR003721">
    <property type="entry name" value="Pantoate_ligase"/>
</dbReference>
<dbReference type="GO" id="GO:0015940">
    <property type="term" value="P:pantothenate biosynthetic process"/>
    <property type="evidence" value="ECO:0007669"/>
    <property type="project" value="UniProtKB-UniRule"/>
</dbReference>
<dbReference type="SUPFAM" id="SSF52374">
    <property type="entry name" value="Nucleotidylyl transferase"/>
    <property type="match status" value="1"/>
</dbReference>
<evidence type="ECO:0000256" key="4">
    <source>
        <dbReference type="ARBA" id="ARBA00022655"/>
    </source>
</evidence>
<dbReference type="InterPro" id="IPR042176">
    <property type="entry name" value="Pantoate_ligase_C"/>
</dbReference>
<dbReference type="NCBIfam" id="TIGR00018">
    <property type="entry name" value="panC"/>
    <property type="match status" value="1"/>
</dbReference>
<feature type="binding site" evidence="8">
    <location>
        <begin position="192"/>
        <end position="195"/>
    </location>
    <ligand>
        <name>ATP</name>
        <dbReference type="ChEBI" id="CHEBI:30616"/>
    </ligand>
</feature>
<keyword evidence="8" id="KW-0963">Cytoplasm</keyword>
<feature type="binding site" evidence="8">
    <location>
        <position position="184"/>
    </location>
    <ligand>
        <name>ATP</name>
        <dbReference type="ChEBI" id="CHEBI:30616"/>
    </ligand>
</feature>
<sequence length="302" mass="33761">MESVQKKRMLRIKSPEDMARFVKEQKKAGRTVGFVPTMGFLHEGHLSLFQKAVETSDCVIASVFVNPTQFGEREDYINYPQDTERDARLAEEAGVDALFLPDESAVYPNGTAVTVKVNEKTDVLCGRSRPGHFDGVATVLTKLFTIVQPDHVYFGMKDAQQVAVVSSLIQAFHFPVKMIPCPIVREPDGLARSSRNVRLNADERKEAAELRKGLEQGMKTLKQGERDFEKIADAVRSYYRGHLKLGKIDYVDVLNYPDLKRNGTVLSGRFIIACAVRYGRARLIDNITGSTAALFSEKEGEV</sequence>
<dbReference type="CDD" id="cd00560">
    <property type="entry name" value="PanC"/>
    <property type="match status" value="1"/>
</dbReference>
<comment type="function">
    <text evidence="8">Catalyzes the condensation of pantoate with beta-alanine in an ATP-dependent reaction via a pantoyl-adenylate intermediate.</text>
</comment>
<protein>
    <recommendedName>
        <fullName evidence="8">Pantothenate synthetase</fullName>
        <shortName evidence="8">PS</shortName>
        <ecNumber evidence="8">6.3.2.1</ecNumber>
    </recommendedName>
    <alternativeName>
        <fullName evidence="8">Pantoate--beta-alanine ligase</fullName>
    </alternativeName>
    <alternativeName>
        <fullName evidence="8">Pantoate-activating enzyme</fullName>
    </alternativeName>
</protein>
<dbReference type="GO" id="GO:0004592">
    <property type="term" value="F:pantoate-beta-alanine ligase activity"/>
    <property type="evidence" value="ECO:0007669"/>
    <property type="project" value="UniProtKB-UniRule"/>
</dbReference>
<dbReference type="Gene3D" id="3.40.50.620">
    <property type="entry name" value="HUPs"/>
    <property type="match status" value="1"/>
</dbReference>